<accession>A0A3B1CLJ1</accession>
<feature type="transmembrane region" description="Helical" evidence="1">
    <location>
        <begin position="109"/>
        <end position="129"/>
    </location>
</feature>
<gene>
    <name evidence="2" type="ORF">MNBD_IGNAVI01-2072</name>
</gene>
<dbReference type="PANTHER" id="PTHR35813:SF1">
    <property type="entry name" value="INNER MEMBRANE PROTEIN YBAN"/>
    <property type="match status" value="1"/>
</dbReference>
<reference evidence="2" key="1">
    <citation type="submission" date="2018-06" db="EMBL/GenBank/DDBJ databases">
        <authorList>
            <person name="Zhirakovskaya E."/>
        </authorList>
    </citation>
    <scope>NUCLEOTIDE SEQUENCE</scope>
</reference>
<proteinExistence type="predicted"/>
<evidence type="ECO:0000313" key="2">
    <source>
        <dbReference type="EMBL" id="VAX19735.1"/>
    </source>
</evidence>
<feature type="transmembrane region" description="Helical" evidence="1">
    <location>
        <begin position="84"/>
        <end position="103"/>
    </location>
</feature>
<dbReference type="PIRSF" id="PIRSF016789">
    <property type="entry name" value="DUF454"/>
    <property type="match status" value="1"/>
</dbReference>
<feature type="transmembrane region" description="Helical" evidence="1">
    <location>
        <begin position="12"/>
        <end position="35"/>
    </location>
</feature>
<dbReference type="AlphaFoldDB" id="A0A3B1CLJ1"/>
<name>A0A3B1CLJ1_9ZZZZ</name>
<evidence type="ECO:0000256" key="1">
    <source>
        <dbReference type="SAM" id="Phobius"/>
    </source>
</evidence>
<dbReference type="GO" id="GO:0005886">
    <property type="term" value="C:plasma membrane"/>
    <property type="evidence" value="ECO:0007669"/>
    <property type="project" value="TreeGrafter"/>
</dbReference>
<keyword evidence="1" id="KW-1133">Transmembrane helix</keyword>
<organism evidence="2">
    <name type="scientific">hydrothermal vent metagenome</name>
    <dbReference type="NCBI Taxonomy" id="652676"/>
    <lineage>
        <taxon>unclassified sequences</taxon>
        <taxon>metagenomes</taxon>
        <taxon>ecological metagenomes</taxon>
    </lineage>
</organism>
<keyword evidence="1" id="KW-0812">Transmembrane</keyword>
<keyword evidence="1" id="KW-0472">Membrane</keyword>
<dbReference type="EMBL" id="UOGD01000151">
    <property type="protein sequence ID" value="VAX19735.1"/>
    <property type="molecule type" value="Genomic_DNA"/>
</dbReference>
<dbReference type="PANTHER" id="PTHR35813">
    <property type="entry name" value="INNER MEMBRANE PROTEIN YBAN"/>
    <property type="match status" value="1"/>
</dbReference>
<dbReference type="Pfam" id="PF04304">
    <property type="entry name" value="DUF454"/>
    <property type="match status" value="1"/>
</dbReference>
<evidence type="ECO:0008006" key="3">
    <source>
        <dbReference type="Google" id="ProtNLM"/>
    </source>
</evidence>
<dbReference type="InterPro" id="IPR007401">
    <property type="entry name" value="DUF454"/>
</dbReference>
<sequence length="143" mass="16400">MGSKKVKNRFQKYFLIAGGIISVFLAFIGIFLPVLPTTPFLLLAAYLFSKSSDKFYNWLINNKLFGSFIKNYREGNGITRQVKFISIISLWLVMGSTIIYAVQNIYVRILLLLIAIGVTIHLLIIPTFIKNKETEIKLEEDFE</sequence>
<protein>
    <recommendedName>
        <fullName evidence="3">DUF454 domain-containing protein</fullName>
    </recommendedName>
</protein>